<gene>
    <name evidence="1" type="ORF">GC093_05395</name>
</gene>
<name>A0A972K0A1_9BACL</name>
<dbReference type="RefSeq" id="WP_171650866.1">
    <property type="nucleotide sequence ID" value="NZ_WHOD01000020.1"/>
</dbReference>
<comment type="caution">
    <text evidence="1">The sequence shown here is derived from an EMBL/GenBank/DDBJ whole genome shotgun (WGS) entry which is preliminary data.</text>
</comment>
<evidence type="ECO:0000313" key="1">
    <source>
        <dbReference type="EMBL" id="NOU92663.1"/>
    </source>
</evidence>
<reference evidence="1" key="1">
    <citation type="submission" date="2019-10" db="EMBL/GenBank/DDBJ databases">
        <title>Description of Paenibacillus glebae sp. nov.</title>
        <authorList>
            <person name="Carlier A."/>
            <person name="Qi S."/>
        </authorList>
    </citation>
    <scope>NUCLEOTIDE SEQUENCE</scope>
    <source>
        <strain evidence="1">LMG 31456</strain>
    </source>
</reference>
<dbReference type="AlphaFoldDB" id="A0A972K0A1"/>
<dbReference type="EMBL" id="WHOD01000020">
    <property type="protein sequence ID" value="NOU92663.1"/>
    <property type="molecule type" value="Genomic_DNA"/>
</dbReference>
<organism evidence="1 2">
    <name type="scientific">Paenibacillus foliorum</name>
    <dbReference type="NCBI Taxonomy" id="2654974"/>
    <lineage>
        <taxon>Bacteria</taxon>
        <taxon>Bacillati</taxon>
        <taxon>Bacillota</taxon>
        <taxon>Bacilli</taxon>
        <taxon>Bacillales</taxon>
        <taxon>Paenibacillaceae</taxon>
        <taxon>Paenibacillus</taxon>
    </lineage>
</organism>
<keyword evidence="2" id="KW-1185">Reference proteome</keyword>
<protein>
    <submittedName>
        <fullName evidence="1">Uncharacterized protein</fullName>
    </submittedName>
</protein>
<evidence type="ECO:0000313" key="2">
    <source>
        <dbReference type="Proteomes" id="UP000641588"/>
    </source>
</evidence>
<dbReference type="Proteomes" id="UP000641588">
    <property type="component" value="Unassembled WGS sequence"/>
</dbReference>
<sequence length="63" mass="7042">MKSIQLGGVLVKETVNLPKLTGPARYRGTKVDQTTLLFGQVGWHREPKRSSSQTDEGAFCLFY</sequence>
<accession>A0A972K0A1</accession>
<proteinExistence type="predicted"/>